<feature type="compositionally biased region" description="Basic and acidic residues" evidence="1">
    <location>
        <begin position="73"/>
        <end position="83"/>
    </location>
</feature>
<reference evidence="2" key="1">
    <citation type="journal article" date="2022" name="bioRxiv">
        <title>Deciphering the potential niche of two novel black yeast fungi from a biological soil crust based on their genomes, phenotypes, and melanin regulation.</title>
        <authorList>
            <consortium name="DOE Joint Genome Institute"/>
            <person name="Carr E.C."/>
            <person name="Barton Q."/>
            <person name="Grambo S."/>
            <person name="Sullivan M."/>
            <person name="Renfro C.M."/>
            <person name="Kuo A."/>
            <person name="Pangilinan J."/>
            <person name="Lipzen A."/>
            <person name="Keymanesh K."/>
            <person name="Savage E."/>
            <person name="Barry K."/>
            <person name="Grigoriev I.V."/>
            <person name="Riekhof W.R."/>
            <person name="Harris S.S."/>
        </authorList>
    </citation>
    <scope>NUCLEOTIDE SEQUENCE</scope>
    <source>
        <strain evidence="2">JF 03-4F</strain>
    </source>
</reference>
<dbReference type="PANTHER" id="PTHR28042">
    <property type="entry name" value="E3 UBIQUITIN-PROTEIN LIGASE COMPLEX SLX5-SLX8 SUBUNIT SLX5"/>
    <property type="match status" value="1"/>
</dbReference>
<evidence type="ECO:0000256" key="1">
    <source>
        <dbReference type="SAM" id="MobiDB-lite"/>
    </source>
</evidence>
<feature type="region of interest" description="Disordered" evidence="1">
    <location>
        <begin position="170"/>
        <end position="218"/>
    </location>
</feature>
<feature type="compositionally biased region" description="Basic and acidic residues" evidence="1">
    <location>
        <begin position="170"/>
        <end position="179"/>
    </location>
</feature>
<keyword evidence="3" id="KW-1185">Reference proteome</keyword>
<feature type="compositionally biased region" description="Basic and acidic residues" evidence="1">
    <location>
        <begin position="190"/>
        <end position="205"/>
    </location>
</feature>
<evidence type="ECO:0008006" key="4">
    <source>
        <dbReference type="Google" id="ProtNLM"/>
    </source>
</evidence>
<sequence>MPQAPNLSLSSFLNPASSSSSRKRSHAEITRSQSRSATPDLPSKRPRISPPYALVPSSGFVSGSPTPAPPTTRFERDGFDYRRPIMSTRTQQSSHGPDDVTIDLTADSDVSTVSDASPRPAPRRHARPQSETNRNLRAPPFSRRQQQHDHEVIDLSEEDSDFHIDDFEVHSDTESERSAHTLASSPEVQFLHERPASPGSRRPDPPRPSIHVGTLGADRQGPFNLIPDLFRRGTQFMFGNMQHAYDEMFADRFEQARARGNDARPNAGAQGNDADPELVINLNYRRPAFALGGLEMYDRTSETPQVVQEPYKAPPTAKEGFIRTFGEEDVILCPRCGDELAVGKDDTKQQVWVVKACGHVFCGECAASRSTTTRGPKKPDKKRAPPKPAQPFKECKVDGCNSKLTGKNAMFPIYL</sequence>
<feature type="region of interest" description="Disordered" evidence="1">
    <location>
        <begin position="369"/>
        <end position="391"/>
    </location>
</feature>
<feature type="region of interest" description="Disordered" evidence="1">
    <location>
        <begin position="1"/>
        <end position="149"/>
    </location>
</feature>
<dbReference type="EMBL" id="MU404364">
    <property type="protein sequence ID" value="KAI1608206.1"/>
    <property type="molecule type" value="Genomic_DNA"/>
</dbReference>
<comment type="caution">
    <text evidence="2">The sequence shown here is derived from an EMBL/GenBank/DDBJ whole genome shotgun (WGS) entry which is preliminary data.</text>
</comment>
<dbReference type="GO" id="GO:0004842">
    <property type="term" value="F:ubiquitin-protein transferase activity"/>
    <property type="evidence" value="ECO:0007669"/>
    <property type="project" value="TreeGrafter"/>
</dbReference>
<dbReference type="CDD" id="cd16449">
    <property type="entry name" value="RING-HC"/>
    <property type="match status" value="1"/>
</dbReference>
<feature type="compositionally biased region" description="Basic residues" evidence="1">
    <location>
        <begin position="375"/>
        <end position="385"/>
    </location>
</feature>
<dbReference type="GO" id="GO:0033768">
    <property type="term" value="C:SUMO-targeted ubiquitin ligase complex"/>
    <property type="evidence" value="ECO:0007669"/>
    <property type="project" value="TreeGrafter"/>
</dbReference>
<evidence type="ECO:0000313" key="2">
    <source>
        <dbReference type="EMBL" id="KAI1608206.1"/>
    </source>
</evidence>
<dbReference type="AlphaFoldDB" id="A0AAN6DLH1"/>
<dbReference type="Proteomes" id="UP001203852">
    <property type="component" value="Unassembled WGS sequence"/>
</dbReference>
<feature type="compositionally biased region" description="Low complexity" evidence="1">
    <location>
        <begin position="1"/>
        <end position="20"/>
    </location>
</feature>
<dbReference type="InterPro" id="IPR038886">
    <property type="entry name" value="E3_SLX5/Rfp1"/>
</dbReference>
<evidence type="ECO:0000313" key="3">
    <source>
        <dbReference type="Proteomes" id="UP001203852"/>
    </source>
</evidence>
<protein>
    <recommendedName>
        <fullName evidence="4">RING-type domain-containing protein</fullName>
    </recommendedName>
</protein>
<proteinExistence type="predicted"/>
<dbReference type="PANTHER" id="PTHR28042:SF1">
    <property type="entry name" value="E3 UBIQUITIN-PROTEIN LIGASE COMPLEX SLX5-SLX8 SUBUNIT SLX5"/>
    <property type="match status" value="1"/>
</dbReference>
<name>A0AAN6DLH1_9EURO</name>
<organism evidence="2 3">
    <name type="scientific">Exophiala viscosa</name>
    <dbReference type="NCBI Taxonomy" id="2486360"/>
    <lineage>
        <taxon>Eukaryota</taxon>
        <taxon>Fungi</taxon>
        <taxon>Dikarya</taxon>
        <taxon>Ascomycota</taxon>
        <taxon>Pezizomycotina</taxon>
        <taxon>Eurotiomycetes</taxon>
        <taxon>Chaetothyriomycetidae</taxon>
        <taxon>Chaetothyriales</taxon>
        <taxon>Herpotrichiellaceae</taxon>
        <taxon>Exophiala</taxon>
    </lineage>
</organism>
<gene>
    <name evidence="2" type="ORF">EDD36DRAFT_469618</name>
</gene>
<accession>A0AAN6DLH1</accession>
<feature type="compositionally biased region" description="Low complexity" evidence="1">
    <location>
        <begin position="103"/>
        <end position="118"/>
    </location>
</feature>